<dbReference type="GeneID" id="55536429"/>
<dbReference type="KEGG" id="phs:C2L64_50295"/>
<organism evidence="1 2">
    <name type="scientific">Paraburkholderia hospita</name>
    <dbReference type="NCBI Taxonomy" id="169430"/>
    <lineage>
        <taxon>Bacteria</taxon>
        <taxon>Pseudomonadati</taxon>
        <taxon>Pseudomonadota</taxon>
        <taxon>Betaproteobacteria</taxon>
        <taxon>Burkholderiales</taxon>
        <taxon>Burkholderiaceae</taxon>
        <taxon>Paraburkholderia</taxon>
    </lineage>
</organism>
<dbReference type="EMBL" id="CP026109">
    <property type="protein sequence ID" value="AUT76425.1"/>
    <property type="molecule type" value="Genomic_DNA"/>
</dbReference>
<dbReference type="RefSeq" id="WP_086917319.1">
    <property type="nucleotide sequence ID" value="NZ_CADFGJ010000014.1"/>
</dbReference>
<reference evidence="1 2" key="1">
    <citation type="submission" date="2018-01" db="EMBL/GenBank/DDBJ databases">
        <title>Species boundaries and ecological features among Paraburkholderia terrae DSMZ17804T, P. hospita DSMZ17164T and P. caribensis DSMZ13236T.</title>
        <authorList>
            <person name="Pratama A.A."/>
        </authorList>
    </citation>
    <scope>NUCLEOTIDE SEQUENCE [LARGE SCALE GENOMIC DNA]</scope>
    <source>
        <strain evidence="1 2">DSM 17164</strain>
    </source>
</reference>
<dbReference type="AlphaFoldDB" id="A0AAN1JME2"/>
<sequence>MTMIRYLQSSGRVGGVTVQTPCGEMHVIALWRLLTAAGANMRGACTGCLRHGEFERITISFEPLDQEQADLILAKLGAEAWITHALLHVLAPEIDDRPG</sequence>
<name>A0AAN1JME2_9BURK</name>
<evidence type="ECO:0000313" key="1">
    <source>
        <dbReference type="EMBL" id="AUT76425.1"/>
    </source>
</evidence>
<proteinExistence type="predicted"/>
<evidence type="ECO:0000313" key="2">
    <source>
        <dbReference type="Proteomes" id="UP000236649"/>
    </source>
</evidence>
<protein>
    <submittedName>
        <fullName evidence="1">Uncharacterized protein</fullName>
    </submittedName>
</protein>
<accession>A0AAN1JME2</accession>
<gene>
    <name evidence="1" type="ORF">C2L64_50295</name>
</gene>
<dbReference type="Proteomes" id="UP000236649">
    <property type="component" value="Chromosome 5"/>
</dbReference>